<reference evidence="1" key="1">
    <citation type="journal article" date="2020" name="Mol. Plant Microbe Interact.">
        <title>Genome Sequence of the Biocontrol Agent Coniothyrium minitans strain Conio (IMI 134523).</title>
        <authorList>
            <person name="Patel D."/>
            <person name="Shittu T.A."/>
            <person name="Baroncelli R."/>
            <person name="Muthumeenakshi S."/>
            <person name="Osborne T.H."/>
            <person name="Janganan T.K."/>
            <person name="Sreenivasaprasad S."/>
        </authorList>
    </citation>
    <scope>NUCLEOTIDE SEQUENCE</scope>
    <source>
        <strain evidence="1">Conio</strain>
    </source>
</reference>
<dbReference type="EMBL" id="WJXW01000005">
    <property type="protein sequence ID" value="KAF9736351.1"/>
    <property type="molecule type" value="Genomic_DNA"/>
</dbReference>
<name>A0A9P6GJK1_9PLEO</name>
<gene>
    <name evidence="1" type="ORF">PMIN01_06267</name>
</gene>
<sequence length="236" mass="26498">MRSLLALGGATGVGYAMWIRVVVWRSSPRQREVAERSFDLQEEMWVCERRQTRCPFAKKRDEPWKLTSQVPMRARATKHCQATSSVLRAASCSPIARLPHAHSHSHSLAVAFPHRTILHYLAFRVFPPTLGEHLGRDAAACACYWLHFPQTLRGASGVPGCVVALVHTQRIRPRYVAKLSSTRTTRWHTAPLLIVTMLSEGIPAMWAVAAAQPEEAHQQQKLISNIKSSTVETHQQ</sequence>
<accession>A0A9P6GJK1</accession>
<organism evidence="1 2">
    <name type="scientific">Paraphaeosphaeria minitans</name>
    <dbReference type="NCBI Taxonomy" id="565426"/>
    <lineage>
        <taxon>Eukaryota</taxon>
        <taxon>Fungi</taxon>
        <taxon>Dikarya</taxon>
        <taxon>Ascomycota</taxon>
        <taxon>Pezizomycotina</taxon>
        <taxon>Dothideomycetes</taxon>
        <taxon>Pleosporomycetidae</taxon>
        <taxon>Pleosporales</taxon>
        <taxon>Massarineae</taxon>
        <taxon>Didymosphaeriaceae</taxon>
        <taxon>Paraphaeosphaeria</taxon>
    </lineage>
</organism>
<dbReference type="Proteomes" id="UP000756921">
    <property type="component" value="Unassembled WGS sequence"/>
</dbReference>
<dbReference type="AlphaFoldDB" id="A0A9P6GJK1"/>
<proteinExistence type="predicted"/>
<comment type="caution">
    <text evidence="1">The sequence shown here is derived from an EMBL/GenBank/DDBJ whole genome shotgun (WGS) entry which is preliminary data.</text>
</comment>
<keyword evidence="2" id="KW-1185">Reference proteome</keyword>
<evidence type="ECO:0000313" key="1">
    <source>
        <dbReference type="EMBL" id="KAF9736351.1"/>
    </source>
</evidence>
<evidence type="ECO:0000313" key="2">
    <source>
        <dbReference type="Proteomes" id="UP000756921"/>
    </source>
</evidence>
<protein>
    <submittedName>
        <fullName evidence="1">Uncharacterized protein</fullName>
    </submittedName>
</protein>